<evidence type="ECO:0000259" key="3">
    <source>
        <dbReference type="PROSITE" id="PS50043"/>
    </source>
</evidence>
<dbReference type="InterPro" id="IPR027417">
    <property type="entry name" value="P-loop_NTPase"/>
</dbReference>
<accession>A0A2N8NUJ4</accession>
<dbReference type="EMBL" id="LGUI01000005">
    <property type="protein sequence ID" value="PNE32434.1"/>
    <property type="molecule type" value="Genomic_DNA"/>
</dbReference>
<feature type="domain" description="HTH luxR-type" evidence="3">
    <location>
        <begin position="858"/>
        <end position="923"/>
    </location>
</feature>
<dbReference type="InterPro" id="IPR041664">
    <property type="entry name" value="AAA_16"/>
</dbReference>
<dbReference type="GO" id="GO:0005524">
    <property type="term" value="F:ATP binding"/>
    <property type="evidence" value="ECO:0007669"/>
    <property type="project" value="UniProtKB-KW"/>
</dbReference>
<dbReference type="AlphaFoldDB" id="A0A2N8NUJ4"/>
<dbReference type="Pfam" id="PF00196">
    <property type="entry name" value="GerE"/>
    <property type="match status" value="1"/>
</dbReference>
<evidence type="ECO:0000313" key="5">
    <source>
        <dbReference type="Proteomes" id="UP000235945"/>
    </source>
</evidence>
<dbReference type="PANTHER" id="PTHR16305">
    <property type="entry name" value="TESTICULAR SOLUBLE ADENYLYL CYCLASE"/>
    <property type="match status" value="1"/>
</dbReference>
<organism evidence="4 5">
    <name type="scientific">Streptomyces eurocidicus</name>
    <name type="common">Streptoverticillium eurocidicus</name>
    <dbReference type="NCBI Taxonomy" id="66423"/>
    <lineage>
        <taxon>Bacteria</taxon>
        <taxon>Bacillati</taxon>
        <taxon>Actinomycetota</taxon>
        <taxon>Actinomycetes</taxon>
        <taxon>Kitasatosporales</taxon>
        <taxon>Streptomycetaceae</taxon>
        <taxon>Streptomyces</taxon>
    </lineage>
</organism>
<dbReference type="GO" id="GO:0003677">
    <property type="term" value="F:DNA binding"/>
    <property type="evidence" value="ECO:0007669"/>
    <property type="project" value="InterPro"/>
</dbReference>
<dbReference type="CDD" id="cd06170">
    <property type="entry name" value="LuxR_C_like"/>
    <property type="match status" value="1"/>
</dbReference>
<reference evidence="5" key="1">
    <citation type="submission" date="2015-07" db="EMBL/GenBank/DDBJ databases">
        <authorList>
            <person name="Graham D.E."/>
            <person name="Giannone R.J."/>
            <person name="Gulvik C.A."/>
            <person name="Hettich R.L."/>
            <person name="Klingeman D.M."/>
            <person name="Mahan K.M."/>
            <person name="Parry R.J."/>
            <person name="Spain J.C."/>
        </authorList>
    </citation>
    <scope>NUCLEOTIDE SEQUENCE [LARGE SCALE GENOMIC DNA]</scope>
    <source>
        <strain evidence="5">ATCC 27428</strain>
    </source>
</reference>
<evidence type="ECO:0000313" key="4">
    <source>
        <dbReference type="EMBL" id="PNE32434.1"/>
    </source>
</evidence>
<keyword evidence="2" id="KW-0067">ATP-binding</keyword>
<dbReference type="SUPFAM" id="SSF52540">
    <property type="entry name" value="P-loop containing nucleoside triphosphate hydrolases"/>
    <property type="match status" value="1"/>
</dbReference>
<dbReference type="GO" id="GO:0006355">
    <property type="term" value="P:regulation of DNA-templated transcription"/>
    <property type="evidence" value="ECO:0007669"/>
    <property type="project" value="InterPro"/>
</dbReference>
<dbReference type="GO" id="GO:0004016">
    <property type="term" value="F:adenylate cyclase activity"/>
    <property type="evidence" value="ECO:0007669"/>
    <property type="project" value="TreeGrafter"/>
</dbReference>
<name>A0A2N8NUJ4_STREU</name>
<dbReference type="InterPro" id="IPR036388">
    <property type="entry name" value="WH-like_DNA-bd_sf"/>
</dbReference>
<dbReference type="Pfam" id="PF13191">
    <property type="entry name" value="AAA_16"/>
    <property type="match status" value="1"/>
</dbReference>
<dbReference type="PANTHER" id="PTHR16305:SF35">
    <property type="entry name" value="TRANSCRIPTIONAL ACTIVATOR DOMAIN"/>
    <property type="match status" value="1"/>
</dbReference>
<dbReference type="SUPFAM" id="SSF46894">
    <property type="entry name" value="C-terminal effector domain of the bipartite response regulators"/>
    <property type="match status" value="1"/>
</dbReference>
<keyword evidence="5" id="KW-1185">Reference proteome</keyword>
<dbReference type="Gene3D" id="1.10.10.10">
    <property type="entry name" value="Winged helix-like DNA-binding domain superfamily/Winged helix DNA-binding domain"/>
    <property type="match status" value="1"/>
</dbReference>
<sequence>MKRRLCTKVEELSMRKVLLERDDAVAAAAKAGESARSGGGRWVLFSGVTGMGRTALLSEVTAREAAGGAMDVLHASCSPEEAGFPFALVRRLFPEAEEVPFADLPADKEQVVFHRLVTRLAQAAYRRPVLLTVDDLHDADMASRRWIGYLARRLTGIPVLLVLTECGEKGVTVLPGETGTSVRLRPLGPEATARLVSAGGHDADRAELCAQACGGSPALVHALLADLCAGPLPRGLSELGGSRYRDAIAHWIRVRATPGSRRIALALAAAGGGTAVLGEALLQEAAGLFPGHRATPVSTSALGRLFSHRLAREAALAAADPAELGELRGRIARLLDERGAPAADVAAQLLRLDRPGEEWMTRSLEDAAEEAVRGGRVHEAIALLRHALTAPLTPDRRAGLALRLGALELPHSADAGIRRLHAALELPLDHHERAAVAPALGAALVARGRTVTAMRVMRRAGSTVDDGELVRVLQTTAALMASHDAVAWRDAVARMRELAATAPAAIEPLACGLVTEYEVGAGRLSAAETLDRVLPRLAAPVDPRLRSGWLGSAATLLQWADRLAEARAFADEALPAPPVLPDLTDIGRQCLISVRAEAALWTGDFRRVVAENAPLLDACAGQGIRLPHLASMVALARYELGHRAHAHRLLAAIDEESADSSWEWNELRYARAFVHAAEGNRQAALDDYLACGRGQSARDFVSPVATPWRSGAALALVGLGQPARALELAEEELRHARTWGTPRVVGRALRAHAAAVGGRRALESLTEAAALLRTAEAPVELIETLLDLGHARIDTGNGRKGRDDLYEAHALALRLLATDATGDPDTPDGPAAAAATGRLVRATDNALRASGARGPRQVTKSCAVLTRAERRIAELAAQGQTNAQIGAALQLARRTVETHLTHAYRKLGVTRRTQLASRLTGTGEAASAPGG</sequence>
<dbReference type="Proteomes" id="UP000235945">
    <property type="component" value="Unassembled WGS sequence"/>
</dbReference>
<dbReference type="GO" id="GO:0005737">
    <property type="term" value="C:cytoplasm"/>
    <property type="evidence" value="ECO:0007669"/>
    <property type="project" value="TreeGrafter"/>
</dbReference>
<comment type="caution">
    <text evidence="4">The sequence shown here is derived from an EMBL/GenBank/DDBJ whole genome shotgun (WGS) entry which is preliminary data.</text>
</comment>
<proteinExistence type="predicted"/>
<dbReference type="SMART" id="SM00421">
    <property type="entry name" value="HTH_LUXR"/>
    <property type="match status" value="1"/>
</dbReference>
<protein>
    <recommendedName>
        <fullName evidence="3">HTH luxR-type domain-containing protein</fullName>
    </recommendedName>
</protein>
<dbReference type="PROSITE" id="PS50043">
    <property type="entry name" value="HTH_LUXR_2"/>
    <property type="match status" value="1"/>
</dbReference>
<gene>
    <name evidence="4" type="ORF">AF335_17700</name>
</gene>
<dbReference type="PROSITE" id="PS00622">
    <property type="entry name" value="HTH_LUXR_1"/>
    <property type="match status" value="1"/>
</dbReference>
<dbReference type="PRINTS" id="PR00038">
    <property type="entry name" value="HTHLUXR"/>
</dbReference>
<dbReference type="InterPro" id="IPR000792">
    <property type="entry name" value="Tscrpt_reg_LuxR_C"/>
</dbReference>
<dbReference type="InterPro" id="IPR016032">
    <property type="entry name" value="Sig_transdc_resp-reg_C-effctor"/>
</dbReference>
<evidence type="ECO:0000256" key="2">
    <source>
        <dbReference type="ARBA" id="ARBA00022840"/>
    </source>
</evidence>
<keyword evidence="1" id="KW-0547">Nucleotide-binding</keyword>
<evidence type="ECO:0000256" key="1">
    <source>
        <dbReference type="ARBA" id="ARBA00022741"/>
    </source>
</evidence>